<gene>
    <name evidence="1" type="ORF">C1H69_06995</name>
</gene>
<dbReference type="AlphaFoldDB" id="A0A2N7U6Q6"/>
<keyword evidence="2" id="KW-1185">Reference proteome</keyword>
<dbReference type="OrthoDB" id="2866001at2"/>
<accession>A0A2N7U6Q6</accession>
<dbReference type="Proteomes" id="UP000235803">
    <property type="component" value="Unassembled WGS sequence"/>
</dbReference>
<organism evidence="1 2">
    <name type="scientific">Billgrantia endophytica</name>
    <dbReference type="NCBI Taxonomy" id="2033802"/>
    <lineage>
        <taxon>Bacteria</taxon>
        <taxon>Pseudomonadati</taxon>
        <taxon>Pseudomonadota</taxon>
        <taxon>Gammaproteobacteria</taxon>
        <taxon>Oceanospirillales</taxon>
        <taxon>Halomonadaceae</taxon>
        <taxon>Billgrantia</taxon>
    </lineage>
</organism>
<evidence type="ECO:0000313" key="1">
    <source>
        <dbReference type="EMBL" id="PMR76118.1"/>
    </source>
</evidence>
<proteinExistence type="predicted"/>
<reference evidence="1 2" key="1">
    <citation type="submission" date="2018-01" db="EMBL/GenBank/DDBJ databases">
        <title>Halomonas endophytica sp. nov., isolated from storage liquid in the stems of Populus euphratica.</title>
        <authorList>
            <person name="Chen C."/>
        </authorList>
    </citation>
    <scope>NUCLEOTIDE SEQUENCE [LARGE SCALE GENOMIC DNA]</scope>
    <source>
        <strain evidence="1 2">MC28</strain>
    </source>
</reference>
<evidence type="ECO:0000313" key="2">
    <source>
        <dbReference type="Proteomes" id="UP000235803"/>
    </source>
</evidence>
<dbReference type="EMBL" id="PNRF01000013">
    <property type="protein sequence ID" value="PMR76118.1"/>
    <property type="molecule type" value="Genomic_DNA"/>
</dbReference>
<protein>
    <submittedName>
        <fullName evidence="1">Ferredoxin</fullName>
    </submittedName>
</protein>
<name>A0A2N7U6Q6_9GAMM</name>
<comment type="caution">
    <text evidence="1">The sequence shown here is derived from an EMBL/GenBank/DDBJ whole genome shotgun (WGS) entry which is preliminary data.</text>
</comment>
<sequence length="102" mass="11841">MYIILTSKIDEYDARPEEGIMPIESYEYYFYDKKKADFTIAEVVADGKRVSIVECDENGQTNSVPIKFFEKFETVEEARKELKQLVTFGTIDTRLERVSAPL</sequence>